<dbReference type="OMA" id="DGMYSFA"/>
<accession>A0A1W2TBA2</accession>
<proteinExistence type="predicted"/>
<name>A0A1W2TBA2_ROSNE</name>
<evidence type="ECO:0000256" key="2">
    <source>
        <dbReference type="SAM" id="SignalP"/>
    </source>
</evidence>
<dbReference type="EMBL" id="DF977453">
    <property type="protein sequence ID" value="GAP84924.1"/>
    <property type="molecule type" value="Genomic_DNA"/>
</dbReference>
<dbReference type="AlphaFoldDB" id="A0A1W2TBA2"/>
<keyword evidence="2" id="KW-0732">Signal</keyword>
<evidence type="ECO:0000256" key="1">
    <source>
        <dbReference type="ARBA" id="ARBA00022801"/>
    </source>
</evidence>
<evidence type="ECO:0000313" key="3">
    <source>
        <dbReference type="EMBL" id="GAP84924.1"/>
    </source>
</evidence>
<dbReference type="InterPro" id="IPR008928">
    <property type="entry name" value="6-hairpin_glycosidase_sf"/>
</dbReference>
<sequence length="404" mass="44491">MRSPIYVATLAATLLSVPTAATPVEDTYKTRYSQWMASSIMSRGQGIMTGQGGSSEALQAGFVQKALTALSAHYPSSASTYKDYIRKSALSTTHFLSNATYDALSYPMDRLSNGNALLELSSAKGASSSLRATADALRESIDLNRRNSEGGLWYFVYPYWSYLDGMFSLGPFYTLYSLTASSNSKATAAALKDMLFQFDILWDRTRHASTGLLTHGYDFTRKAVWADPKTGASPYVWGRSLGWYTMALLDTLEILEREKADKKFKAPLLKKFQTLVPGVMEAVDPKTGGWWQVVDQPGRKGNYIESSGTAMFSYALLKGARLGYLPKDLVPKATKMATRAQRYLTDTFVVEEYDGTLGYNGTVAVCSLNSTATYEYYVGQPILYDSVLGSAAYLLASLEVERLK</sequence>
<dbReference type="Gene3D" id="1.50.10.10">
    <property type="match status" value="1"/>
</dbReference>
<dbReference type="Pfam" id="PF07470">
    <property type="entry name" value="Glyco_hydro_88"/>
    <property type="match status" value="1"/>
</dbReference>
<dbReference type="STRING" id="77044.A0A1W2TBA2"/>
<dbReference type="Proteomes" id="UP000054516">
    <property type="component" value="Unassembled WGS sequence"/>
</dbReference>
<dbReference type="PANTHER" id="PTHR33886">
    <property type="entry name" value="UNSATURATED RHAMNOGALACTURONAN HYDROLASE (EUROFUNG)"/>
    <property type="match status" value="1"/>
</dbReference>
<keyword evidence="1 3" id="KW-0378">Hydrolase</keyword>
<dbReference type="GO" id="GO:0016787">
    <property type="term" value="F:hydrolase activity"/>
    <property type="evidence" value="ECO:0007669"/>
    <property type="project" value="UniProtKB-KW"/>
</dbReference>
<protein>
    <submittedName>
        <fullName evidence="3">Putative glycoside hydrolase family 105 protein</fullName>
    </submittedName>
</protein>
<organism evidence="3">
    <name type="scientific">Rosellinia necatrix</name>
    <name type="common">White root-rot fungus</name>
    <dbReference type="NCBI Taxonomy" id="77044"/>
    <lineage>
        <taxon>Eukaryota</taxon>
        <taxon>Fungi</taxon>
        <taxon>Dikarya</taxon>
        <taxon>Ascomycota</taxon>
        <taxon>Pezizomycotina</taxon>
        <taxon>Sordariomycetes</taxon>
        <taxon>Xylariomycetidae</taxon>
        <taxon>Xylariales</taxon>
        <taxon>Xylariaceae</taxon>
        <taxon>Rosellinia</taxon>
    </lineage>
</organism>
<feature type="chain" id="PRO_5010736316" evidence="2">
    <location>
        <begin position="22"/>
        <end position="404"/>
    </location>
</feature>
<dbReference type="OrthoDB" id="540611at2759"/>
<dbReference type="InterPro" id="IPR012341">
    <property type="entry name" value="6hp_glycosidase-like_sf"/>
</dbReference>
<feature type="signal peptide" evidence="2">
    <location>
        <begin position="1"/>
        <end position="21"/>
    </location>
</feature>
<keyword evidence="4" id="KW-1185">Reference proteome</keyword>
<dbReference type="PANTHER" id="PTHR33886:SF11">
    <property type="entry name" value="WALL GLYCOSYL HYDROLASE YTER, PUTATIVE (AFU_ORTHOLOGUE AFUA_2G14630)-RELATED"/>
    <property type="match status" value="1"/>
</dbReference>
<dbReference type="InterPro" id="IPR052043">
    <property type="entry name" value="PolySaccharide_Degr_Enz"/>
</dbReference>
<evidence type="ECO:0000313" key="4">
    <source>
        <dbReference type="Proteomes" id="UP000054516"/>
    </source>
</evidence>
<dbReference type="InterPro" id="IPR010905">
    <property type="entry name" value="Glyco_hydro_88"/>
</dbReference>
<dbReference type="SUPFAM" id="SSF48208">
    <property type="entry name" value="Six-hairpin glycosidases"/>
    <property type="match status" value="1"/>
</dbReference>
<dbReference type="GO" id="GO:0005975">
    <property type="term" value="P:carbohydrate metabolic process"/>
    <property type="evidence" value="ECO:0007669"/>
    <property type="project" value="InterPro"/>
</dbReference>
<reference evidence="3" key="1">
    <citation type="submission" date="2016-03" db="EMBL/GenBank/DDBJ databases">
        <title>Draft genome sequence of Rosellinia necatrix.</title>
        <authorList>
            <person name="Kanematsu S."/>
        </authorList>
    </citation>
    <scope>NUCLEOTIDE SEQUENCE [LARGE SCALE GENOMIC DNA]</scope>
    <source>
        <strain evidence="3">W97</strain>
    </source>
</reference>
<gene>
    <name evidence="3" type="ORF">SAMD00023353_0802480</name>
</gene>